<comment type="function">
    <text evidence="6">Required for the assembly and/or stability of the 40S ribosomal subunit. Required for the processing of the 20S rRNA-precursor to mature 18S rRNA in a late step of the maturation of 40S ribosomal subunits.</text>
</comment>
<comment type="caution">
    <text evidence="9">The sequence shown here is derived from an EMBL/GenBank/DDBJ whole genome shotgun (WGS) entry which is preliminary data.</text>
</comment>
<dbReference type="GO" id="GO:0002181">
    <property type="term" value="P:cytoplasmic translation"/>
    <property type="evidence" value="ECO:0000318"/>
    <property type="project" value="GO_Central"/>
</dbReference>
<keyword evidence="3 6" id="KW-0963">Cytoplasm</keyword>
<comment type="subcellular location">
    <subcellularLocation>
        <location evidence="1 6">Cytoplasm</location>
    </subcellularLocation>
</comment>
<accession>A0A9R1WNX6</accession>
<dbReference type="InterPro" id="IPR027498">
    <property type="entry name" value="Ribosomal_uS2_euk"/>
</dbReference>
<dbReference type="GO" id="GO:0000028">
    <property type="term" value="P:ribosomal small subunit assembly"/>
    <property type="evidence" value="ECO:0000318"/>
    <property type="project" value="GO_Central"/>
</dbReference>
<dbReference type="InterPro" id="IPR023591">
    <property type="entry name" value="Ribosomal_uS2_flav_dom_sf"/>
</dbReference>
<dbReference type="AlphaFoldDB" id="A0A9R1WNX6"/>
<evidence type="ECO:0000256" key="7">
    <source>
        <dbReference type="RuleBase" id="RU003631"/>
    </source>
</evidence>
<reference evidence="9 10" key="1">
    <citation type="journal article" date="2017" name="Nat. Commun.">
        <title>Genome assembly with in vitro proximity ligation data and whole-genome triplication in lettuce.</title>
        <authorList>
            <person name="Reyes-Chin-Wo S."/>
            <person name="Wang Z."/>
            <person name="Yang X."/>
            <person name="Kozik A."/>
            <person name="Arikit S."/>
            <person name="Song C."/>
            <person name="Xia L."/>
            <person name="Froenicke L."/>
            <person name="Lavelle D.O."/>
            <person name="Truco M.J."/>
            <person name="Xia R."/>
            <person name="Zhu S."/>
            <person name="Xu C."/>
            <person name="Xu H."/>
            <person name="Xu X."/>
            <person name="Cox K."/>
            <person name="Korf I."/>
            <person name="Meyers B.C."/>
            <person name="Michelmore R.W."/>
        </authorList>
    </citation>
    <scope>NUCLEOTIDE SEQUENCE [LARGE SCALE GENOMIC DNA]</scope>
    <source>
        <strain evidence="10">cv. Salinas</strain>
        <tissue evidence="9">Seedlings</tissue>
    </source>
</reference>
<protein>
    <recommendedName>
        <fullName evidence="6">Small ribosomal subunit protein uS2</fullName>
    </recommendedName>
</protein>
<dbReference type="GO" id="GO:0022627">
    <property type="term" value="C:cytosolic small ribosomal subunit"/>
    <property type="evidence" value="ECO:0000318"/>
    <property type="project" value="GO_Central"/>
</dbReference>
<dbReference type="InterPro" id="IPR001865">
    <property type="entry name" value="Ribosomal_uS2"/>
</dbReference>
<dbReference type="PROSITE" id="PS00963">
    <property type="entry name" value="RIBOSOMAL_S2_2"/>
    <property type="match status" value="1"/>
</dbReference>
<keyword evidence="8" id="KW-0175">Coiled coil</keyword>
<name>A0A9R1WNX6_LACSA</name>
<evidence type="ECO:0000313" key="9">
    <source>
        <dbReference type="EMBL" id="KAJ0227578.1"/>
    </source>
</evidence>
<gene>
    <name evidence="9" type="ORF">LSAT_V11C100042790</name>
</gene>
<dbReference type="InterPro" id="IPR018130">
    <property type="entry name" value="Ribosomal_uS2_CS"/>
</dbReference>
<dbReference type="FunFam" id="3.40.50.10490:FF:000017">
    <property type="entry name" value="40S ribosomal protein SA"/>
    <property type="match status" value="1"/>
</dbReference>
<dbReference type="OrthoDB" id="10280665at2759"/>
<dbReference type="PRINTS" id="PR00395">
    <property type="entry name" value="RIBOSOMALS2"/>
</dbReference>
<keyword evidence="5 6" id="KW-0687">Ribonucleoprotein</keyword>
<evidence type="ECO:0000256" key="8">
    <source>
        <dbReference type="SAM" id="Coils"/>
    </source>
</evidence>
<dbReference type="Gene3D" id="3.40.50.10490">
    <property type="entry name" value="Glucose-6-phosphate isomerase like protein, domain 1"/>
    <property type="match status" value="1"/>
</dbReference>
<organism evidence="9 10">
    <name type="scientific">Lactuca sativa</name>
    <name type="common">Garden lettuce</name>
    <dbReference type="NCBI Taxonomy" id="4236"/>
    <lineage>
        <taxon>Eukaryota</taxon>
        <taxon>Viridiplantae</taxon>
        <taxon>Streptophyta</taxon>
        <taxon>Embryophyta</taxon>
        <taxon>Tracheophyta</taxon>
        <taxon>Spermatophyta</taxon>
        <taxon>Magnoliopsida</taxon>
        <taxon>eudicotyledons</taxon>
        <taxon>Gunneridae</taxon>
        <taxon>Pentapetalae</taxon>
        <taxon>asterids</taxon>
        <taxon>campanulids</taxon>
        <taxon>Asterales</taxon>
        <taxon>Asteraceae</taxon>
        <taxon>Cichorioideae</taxon>
        <taxon>Cichorieae</taxon>
        <taxon>Lactucinae</taxon>
        <taxon>Lactuca</taxon>
    </lineage>
</organism>
<keyword evidence="4 6" id="KW-0689">Ribosomal protein</keyword>
<dbReference type="EMBL" id="NBSK02000001">
    <property type="protein sequence ID" value="KAJ0227578.1"/>
    <property type="molecule type" value="Genomic_DNA"/>
</dbReference>
<proteinExistence type="inferred from homology"/>
<dbReference type="InterPro" id="IPR005707">
    <property type="entry name" value="Ribosomal_uS2_euk/arc"/>
</dbReference>
<dbReference type="SUPFAM" id="SSF52313">
    <property type="entry name" value="Ribosomal protein S2"/>
    <property type="match status" value="1"/>
</dbReference>
<dbReference type="NCBIfam" id="TIGR01012">
    <property type="entry name" value="uS2_euk_arch"/>
    <property type="match status" value="1"/>
</dbReference>
<dbReference type="PANTHER" id="PTHR11489">
    <property type="entry name" value="40S RIBOSOMAL PROTEIN SA"/>
    <property type="match status" value="1"/>
</dbReference>
<evidence type="ECO:0000256" key="2">
    <source>
        <dbReference type="ARBA" id="ARBA00006242"/>
    </source>
</evidence>
<evidence type="ECO:0000256" key="3">
    <source>
        <dbReference type="ARBA" id="ARBA00022490"/>
    </source>
</evidence>
<feature type="coiled-coil region" evidence="8">
    <location>
        <begin position="325"/>
        <end position="352"/>
    </location>
</feature>
<dbReference type="CDD" id="cd01425">
    <property type="entry name" value="RPS2"/>
    <property type="match status" value="1"/>
</dbReference>
<keyword evidence="10" id="KW-1185">Reference proteome</keyword>
<comment type="similarity">
    <text evidence="2 6 7">Belongs to the universal ribosomal protein uS2 family.</text>
</comment>
<comment type="subunit">
    <text evidence="6">Component of the small ribosomal subunit. Mature ribosomes consist of a small (40S) and a large (60S) subunit. The 40S subunit contains about 33 different proteins and 1 molecule of RNA (18S). The 60S subunit contains about 49 different proteins and 3 molecules of RNA (25S, 5.8S and 5S). Interacts with ribosomal protein S21.</text>
</comment>
<evidence type="ECO:0000256" key="1">
    <source>
        <dbReference type="ARBA" id="ARBA00004496"/>
    </source>
</evidence>
<dbReference type="GO" id="GO:0003735">
    <property type="term" value="F:structural constituent of ribosome"/>
    <property type="evidence" value="ECO:0000318"/>
    <property type="project" value="GO_Central"/>
</dbReference>
<dbReference type="HAMAP" id="MF_03015">
    <property type="entry name" value="Ribosomal_S2_euk"/>
    <property type="match status" value="1"/>
</dbReference>
<dbReference type="Proteomes" id="UP000235145">
    <property type="component" value="Unassembled WGS sequence"/>
</dbReference>
<dbReference type="PROSITE" id="PS00962">
    <property type="entry name" value="RIBOSOMAL_S2_1"/>
    <property type="match status" value="1"/>
</dbReference>
<evidence type="ECO:0000313" key="10">
    <source>
        <dbReference type="Proteomes" id="UP000235145"/>
    </source>
</evidence>
<evidence type="ECO:0000256" key="4">
    <source>
        <dbReference type="ARBA" id="ARBA00022980"/>
    </source>
</evidence>
<dbReference type="Pfam" id="PF00318">
    <property type="entry name" value="Ribosomal_S2"/>
    <property type="match status" value="2"/>
</dbReference>
<evidence type="ECO:0000256" key="6">
    <source>
        <dbReference type="HAMAP-Rule" id="MF_03015"/>
    </source>
</evidence>
<sequence length="478" mass="54344">MAQPKVLSTKEADIQMMLSAEVHLGTTNCDFQMERYVFKRRNDGIYIINMGKTWEKLQMAARVIVAIENPQDIIVQSARPYGQRAVLKFAQHTGCQAIAGRHTPGTFTNQLQTSFSEPRLLILTDPRTDHQPIKEAALGNIPTIAFCDTDSPMRYVDIGIPANNKGKHSIGCLFWLLARMVLQMRGVFDQGHKWHVMVDLFFYREPEEAKEQNRDDVDYPADYTAGMCSNWSAQILDAQWVGDMAPPPIAGSPVAASATGWTGAQALVSGGDGWEAVAAPLPQKLKPVRQVVIKSKKFDAGKLIQEDMDEQQSVANDINKILRGAESMSNKLEDLSSRVQHMEEELQNIQKNQPEFPLISDEESKEDQNLVLPDYRSLILPTFPENFKDLKVFRKWKKCVDSCFEGREIPYEIQGQLVAETFPKNFPWWEQIQKLSQRIDNDDKITWREIKKMFIVQFFSSDCLLSNKDRSSPPKNTD</sequence>
<evidence type="ECO:0000256" key="5">
    <source>
        <dbReference type="ARBA" id="ARBA00023274"/>
    </source>
</evidence>